<dbReference type="OrthoDB" id="6595846at2759"/>
<dbReference type="Gene3D" id="1.10.238.20">
    <property type="entry name" value="Pheromone/general odorant binding protein domain"/>
    <property type="match status" value="6"/>
</dbReference>
<keyword evidence="4" id="KW-1185">Reference proteome</keyword>
<dbReference type="GO" id="GO:0005549">
    <property type="term" value="F:odorant binding"/>
    <property type="evidence" value="ECO:0007669"/>
    <property type="project" value="InterPro"/>
</dbReference>
<dbReference type="SMART" id="SM00708">
    <property type="entry name" value="PhBP"/>
    <property type="match status" value="5"/>
</dbReference>
<protein>
    <recommendedName>
        <fullName evidence="5">Pheromone-binding protein-related protein 1</fullName>
    </recommendedName>
</protein>
<evidence type="ECO:0000256" key="2">
    <source>
        <dbReference type="SAM" id="SignalP"/>
    </source>
</evidence>
<evidence type="ECO:0008006" key="5">
    <source>
        <dbReference type="Google" id="ProtNLM"/>
    </source>
</evidence>
<dbReference type="Proteomes" id="UP000053105">
    <property type="component" value="Unassembled WGS sequence"/>
</dbReference>
<feature type="chain" id="PRO_5005830845" description="Pheromone-binding protein-related protein 1" evidence="2">
    <location>
        <begin position="25"/>
        <end position="676"/>
    </location>
</feature>
<proteinExistence type="predicted"/>
<dbReference type="SUPFAM" id="SSF47565">
    <property type="entry name" value="Insect pheromone/odorant-binding proteins"/>
    <property type="match status" value="6"/>
</dbReference>
<keyword evidence="1 2" id="KW-0732">Signal</keyword>
<dbReference type="InterPro" id="IPR006170">
    <property type="entry name" value="PBP/GOBP"/>
</dbReference>
<dbReference type="EMBL" id="KQ435859">
    <property type="protein sequence ID" value="KOX70565.1"/>
    <property type="molecule type" value="Genomic_DNA"/>
</dbReference>
<evidence type="ECO:0000313" key="4">
    <source>
        <dbReference type="Proteomes" id="UP000053105"/>
    </source>
</evidence>
<reference evidence="3 4" key="1">
    <citation type="submission" date="2015-07" db="EMBL/GenBank/DDBJ databases">
        <title>The genome of Melipona quadrifasciata.</title>
        <authorList>
            <person name="Pan H."/>
            <person name="Kapheim K."/>
        </authorList>
    </citation>
    <scope>NUCLEOTIDE SEQUENCE [LARGE SCALE GENOMIC DNA]</scope>
    <source>
        <strain evidence="3">0111107301</strain>
        <tissue evidence="3">Whole body</tissue>
    </source>
</reference>
<dbReference type="Pfam" id="PF01395">
    <property type="entry name" value="PBP_GOBP"/>
    <property type="match status" value="5"/>
</dbReference>
<feature type="signal peptide" evidence="2">
    <location>
        <begin position="1"/>
        <end position="24"/>
    </location>
</feature>
<evidence type="ECO:0000256" key="1">
    <source>
        <dbReference type="ARBA" id="ARBA00022729"/>
    </source>
</evidence>
<dbReference type="PANTHER" id="PTHR11857">
    <property type="entry name" value="ODORANT BINDING PROTEIN-RELATED"/>
    <property type="match status" value="1"/>
</dbReference>
<gene>
    <name evidence="3" type="ORF">WN51_02621</name>
</gene>
<accession>A0A0M8ZT32</accession>
<dbReference type="GO" id="GO:0007608">
    <property type="term" value="P:sensory perception of smell"/>
    <property type="evidence" value="ECO:0007669"/>
    <property type="project" value="TreeGrafter"/>
</dbReference>
<evidence type="ECO:0000313" key="3">
    <source>
        <dbReference type="EMBL" id="KOX70565.1"/>
    </source>
</evidence>
<sequence length="676" mass="76199">MKGLGVFLVVTLVLVLLAIEDTESKKMTIDEAKKMIKNHRKSCSKKNDTPKELLDGQHKGEFPKDERLMCYIKCVLTNTKAQFDWDVLPAAVRADTDDEVFEALKDDIKACAAEQSISEDELRKFFAVDLEGEEKQMWGCIQVCVMKRLNAIASRANIVDIYIEVGNDAILECGKENGFTEDTARAIFDKDLETGVENASCLKACVFKQMGMLRDSKFNLKAMKDFIRLMHKDEPEVMKAGLKHVDDCNEKVKDIADECKRSYSITECYLEKTSATVVRGMDQDAVIGKYMEYLMPDIKPCADQFNIAQETATNIQQAAAAADLKQMGCMKACVMKRMNALQDGNTFNVEPMYKMIEVVHAGNDEDIKFVKTIANECGESQDMMKLDTAFRNGNVSEESLDEFQLNLGCFIVCILDKADLMENNDILLGSLIETADRNDFHVDDATKQRLNKCFELAENDDKCVAASQFVDCTKDQLNLRMASAQLTDVQLAIVHVAAYLNDNDETTKMCLRDTNMTSDAFLNVIQMLDKPYSTLINNKDIDKIRGAACLFNRFDKKEGRVSAQMLSSCLQELDLSPTDLPSLINDSMKRTCLEACLMQKMGLMNDNVINMEKIDEYIDEYVKTFLDADKKDMIRQNMHQCVENVANDDKCIVAGNLVKCGVEQLRLTVQQFIKGT</sequence>
<name>A0A0M8ZT32_9HYME</name>
<dbReference type="GO" id="GO:0005615">
    <property type="term" value="C:extracellular space"/>
    <property type="evidence" value="ECO:0007669"/>
    <property type="project" value="TreeGrafter"/>
</dbReference>
<dbReference type="InterPro" id="IPR036728">
    <property type="entry name" value="PBP_GOBP_sf"/>
</dbReference>
<dbReference type="CDD" id="cd23992">
    <property type="entry name" value="PBP_GOBP"/>
    <property type="match status" value="4"/>
</dbReference>
<organism evidence="3 4">
    <name type="scientific">Melipona quadrifasciata</name>
    <dbReference type="NCBI Taxonomy" id="166423"/>
    <lineage>
        <taxon>Eukaryota</taxon>
        <taxon>Metazoa</taxon>
        <taxon>Ecdysozoa</taxon>
        <taxon>Arthropoda</taxon>
        <taxon>Hexapoda</taxon>
        <taxon>Insecta</taxon>
        <taxon>Pterygota</taxon>
        <taxon>Neoptera</taxon>
        <taxon>Endopterygota</taxon>
        <taxon>Hymenoptera</taxon>
        <taxon>Apocrita</taxon>
        <taxon>Aculeata</taxon>
        <taxon>Apoidea</taxon>
        <taxon>Anthophila</taxon>
        <taxon>Apidae</taxon>
        <taxon>Melipona</taxon>
    </lineage>
</organism>
<dbReference type="AlphaFoldDB" id="A0A0M8ZT32"/>